<evidence type="ECO:0000259" key="4">
    <source>
        <dbReference type="Pfam" id="PF00135"/>
    </source>
</evidence>
<feature type="chain" id="PRO_5034616853" description="Carboxylic ester hydrolase" evidence="3">
    <location>
        <begin position="19"/>
        <end position="545"/>
    </location>
</feature>
<feature type="domain" description="Carboxylesterase type B" evidence="4">
    <location>
        <begin position="22"/>
        <end position="512"/>
    </location>
</feature>
<evidence type="ECO:0000256" key="3">
    <source>
        <dbReference type="RuleBase" id="RU361235"/>
    </source>
</evidence>
<evidence type="ECO:0000256" key="1">
    <source>
        <dbReference type="ARBA" id="ARBA00005964"/>
    </source>
</evidence>
<dbReference type="OrthoDB" id="408631at2759"/>
<proteinExistence type="inferred from homology"/>
<evidence type="ECO:0000313" key="6">
    <source>
        <dbReference type="Proteomes" id="UP000559027"/>
    </source>
</evidence>
<keyword evidence="6" id="KW-1185">Reference proteome</keyword>
<dbReference type="EMBL" id="JAACJO010000003">
    <property type="protein sequence ID" value="KAF5360982.1"/>
    <property type="molecule type" value="Genomic_DNA"/>
</dbReference>
<evidence type="ECO:0000313" key="5">
    <source>
        <dbReference type="EMBL" id="KAF5360982.1"/>
    </source>
</evidence>
<dbReference type="PANTHER" id="PTHR11559">
    <property type="entry name" value="CARBOXYLESTERASE"/>
    <property type="match status" value="1"/>
</dbReference>
<comment type="similarity">
    <text evidence="1 3">Belongs to the type-B carboxylesterase/lipase family.</text>
</comment>
<keyword evidence="3" id="KW-0732">Signal</keyword>
<dbReference type="PROSITE" id="PS00122">
    <property type="entry name" value="CARBOXYLESTERASE_B_1"/>
    <property type="match status" value="1"/>
</dbReference>
<dbReference type="Proteomes" id="UP000559027">
    <property type="component" value="Unassembled WGS sequence"/>
</dbReference>
<dbReference type="InterPro" id="IPR002018">
    <property type="entry name" value="CarbesteraseB"/>
</dbReference>
<dbReference type="EC" id="3.1.1.-" evidence="3"/>
<sequence>MQLFLASSLLAAVTASLAAPQAPVVDLGYAKYQGTVNRDTGNVQYLGVRYAAAPTGSLRWREPQAPKATSGVQLANKQPNTCMQAGNGANTVSPFLNSTSLTRRQSDAPPASEDCLFLNIAAPASGKKNLPVVIWIHPGGYTWGDAYHYTPEDLVNEAGGQVIAVAIQHRLGVFGFLSGQEVHDGGVLNAGLLDQEFAFKWVQQHIGKFGGDPSKVTIWGDSSGAGSGLLHLISNNGNTHPRLFRGVITSSAFLPPLYPYNGRIPEEVFTDVVNQSGSHRCSSASDSLDCLRKADVDVINQANNNITAEGFYGLLTFTPVVDGKLITDRPTELLRRGHLNGDAVLSVTNTFESGRPNLVDPSTADTVKIPEYIANLWPELTEEQINAGAALYENAGLGAPIDQAVAINSDSVFVCPTYWLLRALKGKGFKGEFAIPPGWHVNDLVYYFPNSLTGQQFSSPPFNNTEFRNNFAQSFLNFVISQDPNVKWDHSNTLPQWPRWTSGGRAEMVFNKTEADEPVFKVTPTTDAFLKRCDYWESVGANSGQ</sequence>
<dbReference type="GO" id="GO:0016787">
    <property type="term" value="F:hydrolase activity"/>
    <property type="evidence" value="ECO:0007669"/>
    <property type="project" value="UniProtKB-KW"/>
</dbReference>
<organism evidence="5 6">
    <name type="scientific">Leucocoprinus leucothites</name>
    <dbReference type="NCBI Taxonomy" id="201217"/>
    <lineage>
        <taxon>Eukaryota</taxon>
        <taxon>Fungi</taxon>
        <taxon>Dikarya</taxon>
        <taxon>Basidiomycota</taxon>
        <taxon>Agaricomycotina</taxon>
        <taxon>Agaricomycetes</taxon>
        <taxon>Agaricomycetidae</taxon>
        <taxon>Agaricales</taxon>
        <taxon>Agaricineae</taxon>
        <taxon>Agaricaceae</taxon>
        <taxon>Leucocoprinus</taxon>
    </lineage>
</organism>
<dbReference type="SUPFAM" id="SSF53474">
    <property type="entry name" value="alpha/beta-Hydrolases"/>
    <property type="match status" value="1"/>
</dbReference>
<dbReference type="InterPro" id="IPR019826">
    <property type="entry name" value="Carboxylesterase_B_AS"/>
</dbReference>
<reference evidence="5 6" key="1">
    <citation type="journal article" date="2020" name="ISME J.">
        <title>Uncovering the hidden diversity of litter-decomposition mechanisms in mushroom-forming fungi.</title>
        <authorList>
            <person name="Floudas D."/>
            <person name="Bentzer J."/>
            <person name="Ahren D."/>
            <person name="Johansson T."/>
            <person name="Persson P."/>
            <person name="Tunlid A."/>
        </authorList>
    </citation>
    <scope>NUCLEOTIDE SEQUENCE [LARGE SCALE GENOMIC DNA]</scope>
    <source>
        <strain evidence="5 6">CBS 146.42</strain>
    </source>
</reference>
<dbReference type="Pfam" id="PF00135">
    <property type="entry name" value="COesterase"/>
    <property type="match status" value="1"/>
</dbReference>
<accession>A0A8H5LKW6</accession>
<evidence type="ECO:0000256" key="2">
    <source>
        <dbReference type="ARBA" id="ARBA00022801"/>
    </source>
</evidence>
<protein>
    <recommendedName>
        <fullName evidence="3">Carboxylic ester hydrolase</fullName>
        <ecNumber evidence="3">3.1.1.-</ecNumber>
    </recommendedName>
</protein>
<feature type="signal peptide" evidence="3">
    <location>
        <begin position="1"/>
        <end position="18"/>
    </location>
</feature>
<comment type="caution">
    <text evidence="5">The sequence shown here is derived from an EMBL/GenBank/DDBJ whole genome shotgun (WGS) entry which is preliminary data.</text>
</comment>
<dbReference type="Gene3D" id="3.40.50.1820">
    <property type="entry name" value="alpha/beta hydrolase"/>
    <property type="match status" value="1"/>
</dbReference>
<dbReference type="AlphaFoldDB" id="A0A8H5LKW6"/>
<dbReference type="InterPro" id="IPR050309">
    <property type="entry name" value="Type-B_Carboxylest/Lipase"/>
</dbReference>
<keyword evidence="2 3" id="KW-0378">Hydrolase</keyword>
<dbReference type="InterPro" id="IPR029058">
    <property type="entry name" value="AB_hydrolase_fold"/>
</dbReference>
<name>A0A8H5LKW6_9AGAR</name>
<gene>
    <name evidence="5" type="ORF">D9756_005142</name>
</gene>